<dbReference type="EC" id="2.3.2.27" evidence="11"/>
<evidence type="ECO:0000256" key="1">
    <source>
        <dbReference type="ARBA" id="ARBA00000900"/>
    </source>
</evidence>
<comment type="domain">
    <text evidence="11">The RING-type zinc finger domain is responsible for E3 ligase activity.</text>
</comment>
<dbReference type="EMBL" id="SZYD01000517">
    <property type="protein sequence ID" value="KAD1748756.1"/>
    <property type="molecule type" value="Genomic_DNA"/>
</dbReference>
<dbReference type="Proteomes" id="UP000326396">
    <property type="component" value="Unassembled WGS sequence"/>
</dbReference>
<dbReference type="GO" id="GO:0061630">
    <property type="term" value="F:ubiquitin protein ligase activity"/>
    <property type="evidence" value="ECO:0007669"/>
    <property type="project" value="UniProtKB-UniRule"/>
</dbReference>
<evidence type="ECO:0000259" key="12">
    <source>
        <dbReference type="PROSITE" id="PS50089"/>
    </source>
</evidence>
<keyword evidence="4 11" id="KW-0808">Transferase</keyword>
<evidence type="ECO:0000313" key="14">
    <source>
        <dbReference type="Proteomes" id="UP000326396"/>
    </source>
</evidence>
<evidence type="ECO:0000256" key="5">
    <source>
        <dbReference type="ARBA" id="ARBA00022723"/>
    </source>
</evidence>
<dbReference type="AlphaFoldDB" id="A0A5N6LI12"/>
<gene>
    <name evidence="13" type="ORF">E3N88_42359</name>
</gene>
<dbReference type="PROSITE" id="PS00518">
    <property type="entry name" value="ZF_RING_1"/>
    <property type="match status" value="1"/>
</dbReference>
<evidence type="ECO:0000256" key="6">
    <source>
        <dbReference type="ARBA" id="ARBA00022771"/>
    </source>
</evidence>
<dbReference type="PROSITE" id="PS50089">
    <property type="entry name" value="ZF_RING_2"/>
    <property type="match status" value="1"/>
</dbReference>
<dbReference type="GO" id="GO:0005789">
    <property type="term" value="C:endoplasmic reticulum membrane"/>
    <property type="evidence" value="ECO:0007669"/>
    <property type="project" value="UniProtKB-SubCell"/>
</dbReference>
<dbReference type="GO" id="GO:0016567">
    <property type="term" value="P:protein ubiquitination"/>
    <property type="evidence" value="ECO:0007669"/>
    <property type="project" value="UniProtKB-UniPathway"/>
</dbReference>
<evidence type="ECO:0000256" key="10">
    <source>
        <dbReference type="PROSITE-ProRule" id="PRU00175"/>
    </source>
</evidence>
<comment type="pathway">
    <text evidence="3 11">Protein modification; protein ubiquitination.</text>
</comment>
<evidence type="ECO:0000256" key="2">
    <source>
        <dbReference type="ARBA" id="ARBA00004308"/>
    </source>
</evidence>
<dbReference type="Pfam" id="PF00097">
    <property type="entry name" value="zf-C3HC4"/>
    <property type="match status" value="1"/>
</dbReference>
<accession>A0A5N6LI12</accession>
<keyword evidence="5 11" id="KW-0479">Metal-binding</keyword>
<dbReference type="InterPro" id="IPR013083">
    <property type="entry name" value="Znf_RING/FYVE/PHD"/>
</dbReference>
<dbReference type="PANTHER" id="PTHR12313">
    <property type="entry name" value="E3 UBIQUITIN-PROTEIN LIGASE RNF5-RELATED"/>
    <property type="match status" value="1"/>
</dbReference>
<comment type="catalytic activity">
    <reaction evidence="1 11">
        <text>S-ubiquitinyl-[E2 ubiquitin-conjugating enzyme]-L-cysteine + [acceptor protein]-L-lysine = [E2 ubiquitin-conjugating enzyme]-L-cysteine + N(6)-ubiquitinyl-[acceptor protein]-L-lysine.</text>
        <dbReference type="EC" id="2.3.2.27"/>
    </reaction>
</comment>
<reference evidence="13 14" key="1">
    <citation type="submission" date="2019-05" db="EMBL/GenBank/DDBJ databases">
        <title>Mikania micrantha, genome provides insights into the molecular mechanism of rapid growth.</title>
        <authorList>
            <person name="Liu B."/>
        </authorList>
    </citation>
    <scope>NUCLEOTIDE SEQUENCE [LARGE SCALE GENOMIC DNA]</scope>
    <source>
        <strain evidence="13">NLD-2019</strain>
        <tissue evidence="13">Leaf</tissue>
    </source>
</reference>
<keyword evidence="7 11" id="KW-0833">Ubl conjugation pathway</keyword>
<dbReference type="InterPro" id="IPR001841">
    <property type="entry name" value="Znf_RING"/>
</dbReference>
<dbReference type="OrthoDB" id="1737391at2759"/>
<dbReference type="InterPro" id="IPR018957">
    <property type="entry name" value="Znf_C3HC4_RING-type"/>
</dbReference>
<evidence type="ECO:0000256" key="3">
    <source>
        <dbReference type="ARBA" id="ARBA00004906"/>
    </source>
</evidence>
<dbReference type="SMART" id="SM00184">
    <property type="entry name" value="RING"/>
    <property type="match status" value="1"/>
</dbReference>
<dbReference type="SUPFAM" id="SSF57850">
    <property type="entry name" value="RING/U-box"/>
    <property type="match status" value="1"/>
</dbReference>
<keyword evidence="14" id="KW-1185">Reference proteome</keyword>
<evidence type="ECO:0000256" key="7">
    <source>
        <dbReference type="ARBA" id="ARBA00022786"/>
    </source>
</evidence>
<proteinExistence type="predicted"/>
<evidence type="ECO:0000256" key="11">
    <source>
        <dbReference type="RuleBase" id="RU369090"/>
    </source>
</evidence>
<comment type="caution">
    <text evidence="13">The sequence shown here is derived from an EMBL/GenBank/DDBJ whole genome shotgun (WGS) entry which is preliminary data.</text>
</comment>
<organism evidence="13 14">
    <name type="scientific">Mikania micrantha</name>
    <name type="common">bitter vine</name>
    <dbReference type="NCBI Taxonomy" id="192012"/>
    <lineage>
        <taxon>Eukaryota</taxon>
        <taxon>Viridiplantae</taxon>
        <taxon>Streptophyta</taxon>
        <taxon>Embryophyta</taxon>
        <taxon>Tracheophyta</taxon>
        <taxon>Spermatophyta</taxon>
        <taxon>Magnoliopsida</taxon>
        <taxon>eudicotyledons</taxon>
        <taxon>Gunneridae</taxon>
        <taxon>Pentapetalae</taxon>
        <taxon>asterids</taxon>
        <taxon>campanulids</taxon>
        <taxon>Asterales</taxon>
        <taxon>Asteraceae</taxon>
        <taxon>Asteroideae</taxon>
        <taxon>Heliantheae alliance</taxon>
        <taxon>Eupatorieae</taxon>
        <taxon>Mikania</taxon>
    </lineage>
</organism>
<name>A0A5N6LI12_9ASTR</name>
<evidence type="ECO:0000256" key="9">
    <source>
        <dbReference type="ARBA" id="ARBA00023136"/>
    </source>
</evidence>
<evidence type="ECO:0000256" key="4">
    <source>
        <dbReference type="ARBA" id="ARBA00022679"/>
    </source>
</evidence>
<comment type="function">
    <text evidence="11">E3 ubiquitin-protein ligase.</text>
</comment>
<protein>
    <recommendedName>
        <fullName evidence="11">E3 ubiquitin-protein ligase RMA</fullName>
        <ecNumber evidence="11">2.3.2.27</ecNumber>
    </recommendedName>
    <alternativeName>
        <fullName evidence="11">Protein RING membrane-anchor</fullName>
    </alternativeName>
    <alternativeName>
        <fullName evidence="11">RING-type E3 ubiquitin transferase RMA</fullName>
    </alternativeName>
</protein>
<evidence type="ECO:0000256" key="8">
    <source>
        <dbReference type="ARBA" id="ARBA00022833"/>
    </source>
</evidence>
<feature type="domain" description="RING-type" evidence="12">
    <location>
        <begin position="72"/>
        <end position="113"/>
    </location>
</feature>
<keyword evidence="6 10" id="KW-0863">Zinc-finger</keyword>
<keyword evidence="11" id="KW-0256">Endoplasmic reticulum</keyword>
<dbReference type="UniPathway" id="UPA00143"/>
<keyword evidence="8 11" id="KW-0862">Zinc</keyword>
<evidence type="ECO:0000313" key="13">
    <source>
        <dbReference type="EMBL" id="KAD1748756.1"/>
    </source>
</evidence>
<dbReference type="InterPro" id="IPR017907">
    <property type="entry name" value="Znf_RING_CS"/>
</dbReference>
<sequence>MASAVVVTVAMNNGGWWRQWWCRAGGGCGWRVVKVVVVEMTGGFGETASKTTQSSSFSNNNNNNGDGGNFDCSICLDLAQDPIVTLCGHLFCWPCIYQWLNFHSHSNECPLCKAFIQEENLIPLYGKREELIRFASKPIHAATFQTVRLVRDQNQGCHRIRVSLCNMGLDS</sequence>
<dbReference type="InterPro" id="IPR045103">
    <property type="entry name" value="RNF5/RNF185-like"/>
</dbReference>
<keyword evidence="9" id="KW-0472">Membrane</keyword>
<dbReference type="Gene3D" id="3.30.40.10">
    <property type="entry name" value="Zinc/RING finger domain, C3HC4 (zinc finger)"/>
    <property type="match status" value="1"/>
</dbReference>
<dbReference type="GO" id="GO:0008270">
    <property type="term" value="F:zinc ion binding"/>
    <property type="evidence" value="ECO:0007669"/>
    <property type="project" value="UniProtKB-KW"/>
</dbReference>
<comment type="subcellular location">
    <subcellularLocation>
        <location evidence="2">Endomembrane system</location>
    </subcellularLocation>
    <subcellularLocation>
        <location evidence="11">Endoplasmic reticulum membrane</location>
        <topology evidence="11">Single-pass type IV membrane protein</topology>
    </subcellularLocation>
</comment>
<dbReference type="GO" id="GO:0006511">
    <property type="term" value="P:ubiquitin-dependent protein catabolic process"/>
    <property type="evidence" value="ECO:0007669"/>
    <property type="project" value="UniProtKB-UniRule"/>
</dbReference>